<proteinExistence type="predicted"/>
<gene>
    <name evidence="1" type="ORF">WA1_18625</name>
</gene>
<organism evidence="1 2">
    <name type="scientific">Scytonema hofmannii PCC 7110</name>
    <dbReference type="NCBI Taxonomy" id="128403"/>
    <lineage>
        <taxon>Bacteria</taxon>
        <taxon>Bacillati</taxon>
        <taxon>Cyanobacteriota</taxon>
        <taxon>Cyanophyceae</taxon>
        <taxon>Nostocales</taxon>
        <taxon>Scytonemataceae</taxon>
        <taxon>Scytonema</taxon>
    </lineage>
</organism>
<sequence>METEIWRILTQSTCAEKDIFMFGQVLKFCKKTILQMLSWTEQPTHDLELDAFERDYERRTQALEKLLQACGLSQRQARSMALKVLLHDPNFDINSCQYTNIKYVLKARARDLFNINFEPQNNKCEPVFVDVHGMVYV</sequence>
<evidence type="ECO:0000313" key="1">
    <source>
        <dbReference type="EMBL" id="KYC42020.1"/>
    </source>
</evidence>
<dbReference type="STRING" id="128403.WA1_18625"/>
<evidence type="ECO:0000313" key="2">
    <source>
        <dbReference type="Proteomes" id="UP000076925"/>
    </source>
</evidence>
<dbReference type="Proteomes" id="UP000076925">
    <property type="component" value="Unassembled WGS sequence"/>
</dbReference>
<dbReference type="EMBL" id="ANNX02000020">
    <property type="protein sequence ID" value="KYC42020.1"/>
    <property type="molecule type" value="Genomic_DNA"/>
</dbReference>
<protein>
    <submittedName>
        <fullName evidence="1">Uncharacterized protein</fullName>
    </submittedName>
</protein>
<name>A0A139XBE3_9CYAN</name>
<comment type="caution">
    <text evidence="1">The sequence shown here is derived from an EMBL/GenBank/DDBJ whole genome shotgun (WGS) entry which is preliminary data.</text>
</comment>
<keyword evidence="2" id="KW-1185">Reference proteome</keyword>
<dbReference type="AlphaFoldDB" id="A0A139XBE3"/>
<reference evidence="1 2" key="1">
    <citation type="journal article" date="2013" name="Genome Biol. Evol.">
        <title>Genomes of Stigonematalean cyanobacteria (subsection V) and the evolution of oxygenic photosynthesis from prokaryotes to plastids.</title>
        <authorList>
            <person name="Dagan T."/>
            <person name="Roettger M."/>
            <person name="Stucken K."/>
            <person name="Landan G."/>
            <person name="Koch R."/>
            <person name="Major P."/>
            <person name="Gould S.B."/>
            <person name="Goremykin V.V."/>
            <person name="Rippka R."/>
            <person name="Tandeau de Marsac N."/>
            <person name="Gugger M."/>
            <person name="Lockhart P.J."/>
            <person name="Allen J.F."/>
            <person name="Brune I."/>
            <person name="Maus I."/>
            <person name="Puhler A."/>
            <person name="Martin W.F."/>
        </authorList>
    </citation>
    <scope>NUCLEOTIDE SEQUENCE [LARGE SCALE GENOMIC DNA]</scope>
    <source>
        <strain evidence="1 2">PCC 7110</strain>
    </source>
</reference>
<accession>A0A139XBE3</accession>